<dbReference type="InterPro" id="IPR059179">
    <property type="entry name" value="MLKL-like_MCAfunc"/>
</dbReference>
<evidence type="ECO:0000313" key="1">
    <source>
        <dbReference type="EMBL" id="KAK7051039.1"/>
    </source>
</evidence>
<dbReference type="InterPro" id="IPR036537">
    <property type="entry name" value="Adaptor_Cbl_N_dom_sf"/>
</dbReference>
<comment type="caution">
    <text evidence="1">The sequence shown here is derived from an EMBL/GenBank/DDBJ whole genome shotgun (WGS) entry which is preliminary data.</text>
</comment>
<reference evidence="1 2" key="1">
    <citation type="submission" date="2024-01" db="EMBL/GenBank/DDBJ databases">
        <title>A draft genome for a cacao thread blight-causing isolate of Paramarasmius palmivorus.</title>
        <authorList>
            <person name="Baruah I.K."/>
            <person name="Bukari Y."/>
            <person name="Amoako-Attah I."/>
            <person name="Meinhardt L.W."/>
            <person name="Bailey B.A."/>
            <person name="Cohen S.P."/>
        </authorList>
    </citation>
    <scope>NUCLEOTIDE SEQUENCE [LARGE SCALE GENOMIC DNA]</scope>
    <source>
        <strain evidence="1 2">GH-12</strain>
    </source>
</reference>
<dbReference type="Gene3D" id="1.20.930.20">
    <property type="entry name" value="Adaptor protein Cbl, N-terminal domain"/>
    <property type="match status" value="1"/>
</dbReference>
<gene>
    <name evidence="1" type="ORF">VNI00_005151</name>
</gene>
<accession>A0AAW0DIW6</accession>
<dbReference type="Proteomes" id="UP001383192">
    <property type="component" value="Unassembled WGS sequence"/>
</dbReference>
<sequence length="249" mass="27894">MNIQFANVDPLQLGARCDALYNNSRLSKDRKKLVKSVAKKIVKVINADLGHRLEVVLFYSAVEVVLNDLETSRLGFFRRVFRRGEKENARKMKKARRRVNAVLTTVEHTATAFAIVGEAVPLLAPLKAVAIGLSKVTDLAKTAKGNKEEALRLSKRAEGMKEQIIQSVESIRNNIVPDTGVEVFGRDAGAFGRTLNGVLAKLEEMQCTKRRRIKEFLLAKDRKDDLVQLRTELDDGFQMFLVRVLPCGC</sequence>
<evidence type="ECO:0000313" key="2">
    <source>
        <dbReference type="Proteomes" id="UP001383192"/>
    </source>
</evidence>
<proteinExistence type="predicted"/>
<dbReference type="GO" id="GO:0007166">
    <property type="term" value="P:cell surface receptor signaling pathway"/>
    <property type="evidence" value="ECO:0007669"/>
    <property type="project" value="InterPro"/>
</dbReference>
<dbReference type="EMBL" id="JAYKXP010000014">
    <property type="protein sequence ID" value="KAK7051039.1"/>
    <property type="molecule type" value="Genomic_DNA"/>
</dbReference>
<dbReference type="AlphaFoldDB" id="A0AAW0DIW6"/>
<keyword evidence="2" id="KW-1185">Reference proteome</keyword>
<dbReference type="CDD" id="cd21037">
    <property type="entry name" value="MLKL_NTD"/>
    <property type="match status" value="1"/>
</dbReference>
<organism evidence="1 2">
    <name type="scientific">Paramarasmius palmivorus</name>
    <dbReference type="NCBI Taxonomy" id="297713"/>
    <lineage>
        <taxon>Eukaryota</taxon>
        <taxon>Fungi</taxon>
        <taxon>Dikarya</taxon>
        <taxon>Basidiomycota</taxon>
        <taxon>Agaricomycotina</taxon>
        <taxon>Agaricomycetes</taxon>
        <taxon>Agaricomycetidae</taxon>
        <taxon>Agaricales</taxon>
        <taxon>Marasmiineae</taxon>
        <taxon>Marasmiaceae</taxon>
        <taxon>Paramarasmius</taxon>
    </lineage>
</organism>
<protein>
    <submittedName>
        <fullName evidence="1">Uncharacterized protein</fullName>
    </submittedName>
</protein>
<name>A0AAW0DIW6_9AGAR</name>